<dbReference type="Proteomes" id="UP000607653">
    <property type="component" value="Unassembled WGS sequence"/>
</dbReference>
<sequence length="226" mass="25867">MMNVCDKKVKTGEEARVDDAQSMTDVVPPSAPLKRQQPKKDDHGESEGEVGKRLPILSQVVKKRFHVDLMPFERWVDVFLRHNDYYLAHQQAIEGGISLKEKTSRMESIAKSIANQLVFQVEIQAKLSDDGTQVETLKKQRCELIEELSNLEDGLKELESTLHDLQSRKANSIIDLSAIKLREQELKAMTMIPMENLETCRVLREALNMKASNLRVFGWINFDCLE</sequence>
<feature type="compositionally biased region" description="Basic and acidic residues" evidence="2">
    <location>
        <begin position="38"/>
        <end position="51"/>
    </location>
</feature>
<evidence type="ECO:0000313" key="3">
    <source>
        <dbReference type="EMBL" id="DAD29188.1"/>
    </source>
</evidence>
<organism evidence="3 4">
    <name type="scientific">Nelumbo nucifera</name>
    <name type="common">Sacred lotus</name>
    <dbReference type="NCBI Taxonomy" id="4432"/>
    <lineage>
        <taxon>Eukaryota</taxon>
        <taxon>Viridiplantae</taxon>
        <taxon>Streptophyta</taxon>
        <taxon>Embryophyta</taxon>
        <taxon>Tracheophyta</taxon>
        <taxon>Spermatophyta</taxon>
        <taxon>Magnoliopsida</taxon>
        <taxon>Proteales</taxon>
        <taxon>Nelumbonaceae</taxon>
        <taxon>Nelumbo</taxon>
    </lineage>
</organism>
<accession>A0A822YID5</accession>
<keyword evidence="1" id="KW-0175">Coiled coil</keyword>
<comment type="caution">
    <text evidence="3">The sequence shown here is derived from an EMBL/GenBank/DDBJ whole genome shotgun (WGS) entry which is preliminary data.</text>
</comment>
<evidence type="ECO:0000313" key="4">
    <source>
        <dbReference type="Proteomes" id="UP000607653"/>
    </source>
</evidence>
<keyword evidence="4" id="KW-1185">Reference proteome</keyword>
<feature type="coiled-coil region" evidence="1">
    <location>
        <begin position="148"/>
        <end position="175"/>
    </location>
</feature>
<reference evidence="3 4" key="1">
    <citation type="journal article" date="2020" name="Mol. Biol. Evol.">
        <title>Distinct Expression and Methylation Patterns for Genes with Different Fates following a Single Whole-Genome Duplication in Flowering Plants.</title>
        <authorList>
            <person name="Shi T."/>
            <person name="Rahmani R.S."/>
            <person name="Gugger P.F."/>
            <person name="Wang M."/>
            <person name="Li H."/>
            <person name="Zhang Y."/>
            <person name="Li Z."/>
            <person name="Wang Q."/>
            <person name="Van de Peer Y."/>
            <person name="Marchal K."/>
            <person name="Chen J."/>
        </authorList>
    </citation>
    <scope>NUCLEOTIDE SEQUENCE [LARGE SCALE GENOMIC DNA]</scope>
    <source>
        <tissue evidence="3">Leaf</tissue>
    </source>
</reference>
<evidence type="ECO:0000256" key="1">
    <source>
        <dbReference type="SAM" id="Coils"/>
    </source>
</evidence>
<feature type="compositionally biased region" description="Basic and acidic residues" evidence="2">
    <location>
        <begin position="1"/>
        <end position="19"/>
    </location>
</feature>
<evidence type="ECO:0000256" key="2">
    <source>
        <dbReference type="SAM" id="MobiDB-lite"/>
    </source>
</evidence>
<gene>
    <name evidence="3" type="ORF">HUJ06_030656</name>
</gene>
<protein>
    <submittedName>
        <fullName evidence="3">Uncharacterized protein</fullName>
    </submittedName>
</protein>
<name>A0A822YID5_NELNU</name>
<dbReference type="EMBL" id="DUZY01000002">
    <property type="protein sequence ID" value="DAD29188.1"/>
    <property type="molecule type" value="Genomic_DNA"/>
</dbReference>
<proteinExistence type="predicted"/>
<dbReference type="AlphaFoldDB" id="A0A822YID5"/>
<feature type="region of interest" description="Disordered" evidence="2">
    <location>
        <begin position="1"/>
        <end position="51"/>
    </location>
</feature>